<dbReference type="InterPro" id="IPR036291">
    <property type="entry name" value="NAD(P)-bd_dom_sf"/>
</dbReference>
<dbReference type="AlphaFoldDB" id="A0AAW1JUN9"/>
<dbReference type="EMBL" id="JASPKY010000323">
    <property type="protein sequence ID" value="KAK9708682.1"/>
    <property type="molecule type" value="Genomic_DNA"/>
</dbReference>
<dbReference type="Gene3D" id="3.40.50.720">
    <property type="entry name" value="NAD(P)-binding Rossmann-like Domain"/>
    <property type="match status" value="1"/>
</dbReference>
<reference evidence="1 2" key="1">
    <citation type="journal article" date="2024" name="BMC Genomics">
        <title>De novo assembly and annotation of Popillia japonica's genome with initial clues to its potential as an invasive pest.</title>
        <authorList>
            <person name="Cucini C."/>
            <person name="Boschi S."/>
            <person name="Funari R."/>
            <person name="Cardaioli E."/>
            <person name="Iannotti N."/>
            <person name="Marturano G."/>
            <person name="Paoli F."/>
            <person name="Bruttini M."/>
            <person name="Carapelli A."/>
            <person name="Frati F."/>
            <person name="Nardi F."/>
        </authorList>
    </citation>
    <scope>NUCLEOTIDE SEQUENCE [LARGE SCALE GENOMIC DNA]</scope>
    <source>
        <strain evidence="1">DMR45628</strain>
    </source>
</reference>
<evidence type="ECO:0000313" key="2">
    <source>
        <dbReference type="Proteomes" id="UP001458880"/>
    </source>
</evidence>
<name>A0AAW1JUN9_POPJA</name>
<dbReference type="SUPFAM" id="SSF51735">
    <property type="entry name" value="NAD(P)-binding Rossmann-fold domains"/>
    <property type="match status" value="1"/>
</dbReference>
<accession>A0AAW1JUN9</accession>
<organism evidence="1 2">
    <name type="scientific">Popillia japonica</name>
    <name type="common">Japanese beetle</name>
    <dbReference type="NCBI Taxonomy" id="7064"/>
    <lineage>
        <taxon>Eukaryota</taxon>
        <taxon>Metazoa</taxon>
        <taxon>Ecdysozoa</taxon>
        <taxon>Arthropoda</taxon>
        <taxon>Hexapoda</taxon>
        <taxon>Insecta</taxon>
        <taxon>Pterygota</taxon>
        <taxon>Neoptera</taxon>
        <taxon>Endopterygota</taxon>
        <taxon>Coleoptera</taxon>
        <taxon>Polyphaga</taxon>
        <taxon>Scarabaeiformia</taxon>
        <taxon>Scarabaeidae</taxon>
        <taxon>Rutelinae</taxon>
        <taxon>Popillia</taxon>
    </lineage>
</organism>
<keyword evidence="2" id="KW-1185">Reference proteome</keyword>
<gene>
    <name evidence="1" type="ORF">QE152_g27053</name>
</gene>
<sequence length="113" mass="12436">MDLYDKTFNTNVRSVFLLTNLAVPHLTESQGIFVTISSVTGRWVFGFLPAYAMSKAALDHFTSYWQVNGVSPRTVPTNLQQNAGLDNGGMNQLLEKVAIKHSFGRVGSVDEIS</sequence>
<comment type="caution">
    <text evidence="1">The sequence shown here is derived from an EMBL/GenBank/DDBJ whole genome shotgun (WGS) entry which is preliminary data.</text>
</comment>
<proteinExistence type="predicted"/>
<dbReference type="Pfam" id="PF13561">
    <property type="entry name" value="adh_short_C2"/>
    <property type="match status" value="1"/>
</dbReference>
<dbReference type="InterPro" id="IPR002347">
    <property type="entry name" value="SDR_fam"/>
</dbReference>
<dbReference type="PANTHER" id="PTHR43975:SF2">
    <property type="entry name" value="EG:BACR7A4.14 PROTEIN-RELATED"/>
    <property type="match status" value="1"/>
</dbReference>
<protein>
    <submittedName>
        <fullName evidence="1">Uncharacterized protein</fullName>
    </submittedName>
</protein>
<dbReference type="Proteomes" id="UP001458880">
    <property type="component" value="Unassembled WGS sequence"/>
</dbReference>
<dbReference type="PANTHER" id="PTHR43975">
    <property type="entry name" value="ZGC:101858"/>
    <property type="match status" value="1"/>
</dbReference>
<dbReference type="PRINTS" id="PR00081">
    <property type="entry name" value="GDHRDH"/>
</dbReference>
<evidence type="ECO:0000313" key="1">
    <source>
        <dbReference type="EMBL" id="KAK9708682.1"/>
    </source>
</evidence>